<dbReference type="Proteomes" id="UP000823775">
    <property type="component" value="Unassembled WGS sequence"/>
</dbReference>
<keyword evidence="2" id="KW-1185">Reference proteome</keyword>
<gene>
    <name evidence="1" type="ORF">HAX54_052186</name>
</gene>
<name>A0ABS8SYK4_DATST</name>
<sequence length="166" mass="17925">MGSSSHPRAPSLEPKIEIEDLQHQPEGVGPAQPPAGFVAMSVLQDTMVRILSFLEGMSQAGTLPGTPSGPQVRARPVMSPEEWKMLGQFIMLGPPRFSGAPGEDAHEFLGLSRGHVMRPIGVAKRGPAVRVFSMVLSPEVGFSLVEVTLSTFSFAAQFRQPTNYKR</sequence>
<comment type="caution">
    <text evidence="1">The sequence shown here is derived from an EMBL/GenBank/DDBJ whole genome shotgun (WGS) entry which is preliminary data.</text>
</comment>
<dbReference type="EMBL" id="JACEIK010000942">
    <property type="protein sequence ID" value="MCD7464141.1"/>
    <property type="molecule type" value="Genomic_DNA"/>
</dbReference>
<proteinExistence type="predicted"/>
<protein>
    <submittedName>
        <fullName evidence="1">Uncharacterized protein</fullName>
    </submittedName>
</protein>
<reference evidence="1 2" key="1">
    <citation type="journal article" date="2021" name="BMC Genomics">
        <title>Datura genome reveals duplications of psychoactive alkaloid biosynthetic genes and high mutation rate following tissue culture.</title>
        <authorList>
            <person name="Rajewski A."/>
            <person name="Carter-House D."/>
            <person name="Stajich J."/>
            <person name="Litt A."/>
        </authorList>
    </citation>
    <scope>NUCLEOTIDE SEQUENCE [LARGE SCALE GENOMIC DNA]</scope>
    <source>
        <strain evidence="1">AR-01</strain>
    </source>
</reference>
<evidence type="ECO:0000313" key="2">
    <source>
        <dbReference type="Proteomes" id="UP000823775"/>
    </source>
</evidence>
<organism evidence="1 2">
    <name type="scientific">Datura stramonium</name>
    <name type="common">Jimsonweed</name>
    <name type="synonym">Common thornapple</name>
    <dbReference type="NCBI Taxonomy" id="4076"/>
    <lineage>
        <taxon>Eukaryota</taxon>
        <taxon>Viridiplantae</taxon>
        <taxon>Streptophyta</taxon>
        <taxon>Embryophyta</taxon>
        <taxon>Tracheophyta</taxon>
        <taxon>Spermatophyta</taxon>
        <taxon>Magnoliopsida</taxon>
        <taxon>eudicotyledons</taxon>
        <taxon>Gunneridae</taxon>
        <taxon>Pentapetalae</taxon>
        <taxon>asterids</taxon>
        <taxon>lamiids</taxon>
        <taxon>Solanales</taxon>
        <taxon>Solanaceae</taxon>
        <taxon>Solanoideae</taxon>
        <taxon>Datureae</taxon>
        <taxon>Datura</taxon>
    </lineage>
</organism>
<evidence type="ECO:0000313" key="1">
    <source>
        <dbReference type="EMBL" id="MCD7464141.1"/>
    </source>
</evidence>
<accession>A0ABS8SYK4</accession>